<reference evidence="2" key="1">
    <citation type="submission" date="2018-06" db="EMBL/GenBank/DDBJ databases">
        <authorList>
            <person name="Zhirakovskaya E."/>
        </authorList>
    </citation>
    <scope>NUCLEOTIDE SEQUENCE</scope>
</reference>
<organism evidence="2">
    <name type="scientific">hydrothermal vent metagenome</name>
    <dbReference type="NCBI Taxonomy" id="652676"/>
    <lineage>
        <taxon>unclassified sequences</taxon>
        <taxon>metagenomes</taxon>
        <taxon>ecological metagenomes</taxon>
    </lineage>
</organism>
<dbReference type="AlphaFoldDB" id="A0A3B0SS42"/>
<gene>
    <name evidence="2" type="ORF">MNBD_ACTINO01-922</name>
</gene>
<keyword evidence="1" id="KW-1133">Transmembrane helix</keyword>
<keyword evidence="1" id="KW-0472">Membrane</keyword>
<protein>
    <recommendedName>
        <fullName evidence="3">Molybdate ABC transporter permease subunit</fullName>
    </recommendedName>
</protein>
<proteinExistence type="predicted"/>
<feature type="transmembrane region" description="Helical" evidence="1">
    <location>
        <begin position="6"/>
        <end position="21"/>
    </location>
</feature>
<accession>A0A3B0SS42</accession>
<dbReference type="EMBL" id="UOEI01000595">
    <property type="protein sequence ID" value="VAW08318.1"/>
    <property type="molecule type" value="Genomic_DNA"/>
</dbReference>
<feature type="non-terminal residue" evidence="2">
    <location>
        <position position="1"/>
    </location>
</feature>
<evidence type="ECO:0000256" key="1">
    <source>
        <dbReference type="SAM" id="Phobius"/>
    </source>
</evidence>
<keyword evidence="1" id="KW-0812">Transmembrane</keyword>
<evidence type="ECO:0008006" key="3">
    <source>
        <dbReference type="Google" id="ProtNLM"/>
    </source>
</evidence>
<sequence>DTAVALSLVMVVISLVVLIALRERWWKAL</sequence>
<evidence type="ECO:0000313" key="2">
    <source>
        <dbReference type="EMBL" id="VAW08318.1"/>
    </source>
</evidence>
<name>A0A3B0SS42_9ZZZZ</name>